<proteinExistence type="predicted"/>
<protein>
    <recommendedName>
        <fullName evidence="4">Pathogenicity locus</fullName>
    </recommendedName>
</protein>
<dbReference type="InterPro" id="IPR021725">
    <property type="entry name" value="Cdd1"/>
</dbReference>
<dbReference type="Gene3D" id="1.10.150.20">
    <property type="entry name" value="5' to 3' exonuclease, C-terminal subdomain"/>
    <property type="match status" value="1"/>
</dbReference>
<dbReference type="HOGENOM" id="CLU_160712_0_0_0"/>
<reference evidence="2 3" key="1">
    <citation type="journal article" date="2010" name="Stand. Genomic Sci.">
        <title>Non-contiguous finished genome sequence of Aminomonas paucivorans type strain (GLU-3).</title>
        <authorList>
            <person name="Pitluck S."/>
            <person name="Yasawong M."/>
            <person name="Held B."/>
            <person name="Lapidus A."/>
            <person name="Nolan M."/>
            <person name="Copeland A."/>
            <person name="Lucas S."/>
            <person name="Del Rio T.G."/>
            <person name="Tice H."/>
            <person name="Cheng J.F."/>
            <person name="Chertkov O."/>
            <person name="Goodwin L."/>
            <person name="Tapia R."/>
            <person name="Han C."/>
            <person name="Liolios K."/>
            <person name="Ivanova N."/>
            <person name="Mavromatis K."/>
            <person name="Ovchinnikova G."/>
            <person name="Pati A."/>
            <person name="Chen A."/>
            <person name="Palaniappan K."/>
            <person name="Land M."/>
            <person name="Hauser L."/>
            <person name="Chang Y.J."/>
            <person name="Jeffries C.D."/>
            <person name="Pukall R."/>
            <person name="Spring S."/>
            <person name="Rohde M."/>
            <person name="Sikorski J."/>
            <person name="Goker M."/>
            <person name="Woyke T."/>
            <person name="Bristow J."/>
            <person name="Eisen J.A."/>
            <person name="Markowitz V."/>
            <person name="Hugenholtz P."/>
            <person name="Kyrpides N.C."/>
            <person name="Klenk H.P."/>
        </authorList>
    </citation>
    <scope>NUCLEOTIDE SEQUENCE [LARGE SCALE GENOMIC DNA]</scope>
    <source>
        <strain evidence="2 3">DSM 12260</strain>
    </source>
</reference>
<dbReference type="AlphaFoldDB" id="E3D0B2"/>
<dbReference type="PaxDb" id="584708-Apau_2378"/>
<dbReference type="Proteomes" id="UP000005096">
    <property type="component" value="Chromosome"/>
</dbReference>
<dbReference type="eggNOG" id="COG0389">
    <property type="taxonomic scope" value="Bacteria"/>
</dbReference>
<feature type="region of interest" description="Disordered" evidence="1">
    <location>
        <begin position="87"/>
        <end position="112"/>
    </location>
</feature>
<evidence type="ECO:0008006" key="4">
    <source>
        <dbReference type="Google" id="ProtNLM"/>
    </source>
</evidence>
<dbReference type="OrthoDB" id="9790407at2"/>
<dbReference type="RefSeq" id="WP_006302033.1">
    <property type="nucleotide sequence ID" value="NZ_CM001022.1"/>
</dbReference>
<evidence type="ECO:0000256" key="1">
    <source>
        <dbReference type="SAM" id="MobiDB-lite"/>
    </source>
</evidence>
<accession>E3D0B2</accession>
<feature type="compositionally biased region" description="Basic residues" evidence="1">
    <location>
        <begin position="101"/>
        <end position="112"/>
    </location>
</feature>
<evidence type="ECO:0000313" key="3">
    <source>
        <dbReference type="Proteomes" id="UP000005096"/>
    </source>
</evidence>
<feature type="region of interest" description="Disordered" evidence="1">
    <location>
        <begin position="1"/>
        <end position="27"/>
    </location>
</feature>
<gene>
    <name evidence="2" type="ORF">Apau_2378</name>
</gene>
<sequence>MTERAEPPRSPRKRGAPDPLQTLPSVGPSLAADLRLLGVRTPEDLRGQDPQDLYDRLCALTGTRQDRCVLYCFRCAVHAASVPNPTPEEQLWWNWKDPLPPKRRSPGRVTRS</sequence>
<name>E3D0B2_9BACT</name>
<dbReference type="Pfam" id="PF11731">
    <property type="entry name" value="Cdd1"/>
    <property type="match status" value="1"/>
</dbReference>
<organism evidence="2 3">
    <name type="scientific">Aminomonas paucivorans DSM 12260</name>
    <dbReference type="NCBI Taxonomy" id="584708"/>
    <lineage>
        <taxon>Bacteria</taxon>
        <taxon>Thermotogati</taxon>
        <taxon>Synergistota</taxon>
        <taxon>Synergistia</taxon>
        <taxon>Synergistales</taxon>
        <taxon>Synergistaceae</taxon>
        <taxon>Aminomonas</taxon>
    </lineage>
</organism>
<keyword evidence="3" id="KW-1185">Reference proteome</keyword>
<dbReference type="EMBL" id="CM001022">
    <property type="protein sequence ID" value="EFQ24785.1"/>
    <property type="molecule type" value="Genomic_DNA"/>
</dbReference>
<evidence type="ECO:0000313" key="2">
    <source>
        <dbReference type="EMBL" id="EFQ24785.1"/>
    </source>
</evidence>
<dbReference type="STRING" id="584708.Apau_2378"/>